<dbReference type="Gene3D" id="2.30.40.10">
    <property type="entry name" value="Urease, subunit C, domain 1"/>
    <property type="match status" value="1"/>
</dbReference>
<feature type="domain" description="Amidohydrolase-related" evidence="5">
    <location>
        <begin position="51"/>
        <end position="416"/>
    </location>
</feature>
<dbReference type="SUPFAM" id="SSF51338">
    <property type="entry name" value="Composite domain of metallo-dependent hydrolases"/>
    <property type="match status" value="2"/>
</dbReference>
<keyword evidence="7" id="KW-1185">Reference proteome</keyword>
<keyword evidence="4" id="KW-0862">Zinc</keyword>
<reference evidence="7" key="1">
    <citation type="submission" date="2016-09" db="EMBL/GenBank/DDBJ databases">
        <title>Acidihalobacter prosperus F5.</title>
        <authorList>
            <person name="Khaleque H.N."/>
            <person name="Ramsay J.P."/>
            <person name="Kaksonen A.H."/>
            <person name="Boxall N.J."/>
            <person name="Watkin E.L.J."/>
        </authorList>
    </citation>
    <scope>NUCLEOTIDE SEQUENCE [LARGE SCALE GENOMIC DNA]</scope>
    <source>
        <strain evidence="7">F5</strain>
    </source>
</reference>
<evidence type="ECO:0000256" key="4">
    <source>
        <dbReference type="ARBA" id="ARBA00022833"/>
    </source>
</evidence>
<dbReference type="FunFam" id="3.20.20.140:FF:000014">
    <property type="entry name" value="5-methylthioadenosine/S-adenosylhomocysteine deaminase"/>
    <property type="match status" value="1"/>
</dbReference>
<evidence type="ECO:0000256" key="1">
    <source>
        <dbReference type="ARBA" id="ARBA00006745"/>
    </source>
</evidence>
<evidence type="ECO:0000259" key="5">
    <source>
        <dbReference type="Pfam" id="PF01979"/>
    </source>
</evidence>
<dbReference type="PANTHER" id="PTHR43794:SF11">
    <property type="entry name" value="AMIDOHYDROLASE-RELATED DOMAIN-CONTAINING PROTEIN"/>
    <property type="match status" value="1"/>
</dbReference>
<dbReference type="NCBIfam" id="NF006055">
    <property type="entry name" value="PRK08203.1"/>
    <property type="match status" value="1"/>
</dbReference>
<dbReference type="CDD" id="cd01298">
    <property type="entry name" value="ATZ_TRZ_like"/>
    <property type="match status" value="1"/>
</dbReference>
<protein>
    <submittedName>
        <fullName evidence="6">8-oxoguanine deaminase</fullName>
    </submittedName>
</protein>
<dbReference type="SUPFAM" id="SSF51556">
    <property type="entry name" value="Metallo-dependent hydrolases"/>
    <property type="match status" value="1"/>
</dbReference>
<evidence type="ECO:0000313" key="7">
    <source>
        <dbReference type="Proteomes" id="UP000095401"/>
    </source>
</evidence>
<dbReference type="KEGG" id="aprs:BI364_02000"/>
<proteinExistence type="inferred from homology"/>
<gene>
    <name evidence="6" type="ORF">BI364_02000</name>
</gene>
<dbReference type="EMBL" id="CP017415">
    <property type="protein sequence ID" value="AOU96942.1"/>
    <property type="molecule type" value="Genomic_DNA"/>
</dbReference>
<dbReference type="RefSeq" id="WP_070077334.1">
    <property type="nucleotide sequence ID" value="NZ_CP017415.1"/>
</dbReference>
<dbReference type="GO" id="GO:0016814">
    <property type="term" value="F:hydrolase activity, acting on carbon-nitrogen (but not peptide) bonds, in cyclic amidines"/>
    <property type="evidence" value="ECO:0007669"/>
    <property type="project" value="UniProtKB-ARBA"/>
</dbReference>
<evidence type="ECO:0000256" key="3">
    <source>
        <dbReference type="ARBA" id="ARBA00022801"/>
    </source>
</evidence>
<dbReference type="GO" id="GO:0046872">
    <property type="term" value="F:metal ion binding"/>
    <property type="evidence" value="ECO:0007669"/>
    <property type="project" value="UniProtKB-KW"/>
</dbReference>
<name>A0A1D8IKF3_9GAMM</name>
<dbReference type="InterPro" id="IPR032466">
    <property type="entry name" value="Metal_Hydrolase"/>
</dbReference>
<organism evidence="6 7">
    <name type="scientific">Acidihalobacter yilgarnensis</name>
    <dbReference type="NCBI Taxonomy" id="2819280"/>
    <lineage>
        <taxon>Bacteria</taxon>
        <taxon>Pseudomonadati</taxon>
        <taxon>Pseudomonadota</taxon>
        <taxon>Gammaproteobacteria</taxon>
        <taxon>Chromatiales</taxon>
        <taxon>Ectothiorhodospiraceae</taxon>
        <taxon>Acidihalobacter</taxon>
    </lineage>
</organism>
<sequence length="450" mass="48076">MRTWIREPLAILDREAAGGLVIEGERIVERVPIGARPSAPVDAEFDARAHVVLPGLVNTHHHFYQTLTRACPPALDKPLFPWLEALYPVWAGLRPEHLAVAARVALVELLRSGCTTVADHHYLFPAGLDEAIDIEVDAVRALGMRAVLTRGSMSLSQEDGGLPPRSVVQREDAILTDSERLLARYHEAGEGAMLQIALAPCSPFSVSGELMRESAALARRHGARLHTHLAETEDETDYCLAHFGHRPVDYLETLGWLADDVWVAHGIHFDDAEIARLGAAGVGVTHCPSSNMVLASGRCRVLALESAGTPVSLGVDGSASNDASNLMIETRQAFLLQRLHEGAARVGHRDALRWATEGGARCLGRPDLGRLTPGAQADLALFRLDELGFAGAGDPLAALVLCGAHAADRVMIAGQWRLIDGEVPGLDVEALVAAQREASAALLTAAGVIA</sequence>
<dbReference type="Gene3D" id="3.20.20.140">
    <property type="entry name" value="Metal-dependent hydrolases"/>
    <property type="match status" value="1"/>
</dbReference>
<evidence type="ECO:0000256" key="2">
    <source>
        <dbReference type="ARBA" id="ARBA00022723"/>
    </source>
</evidence>
<dbReference type="Pfam" id="PF01979">
    <property type="entry name" value="Amidohydro_1"/>
    <property type="match status" value="1"/>
</dbReference>
<keyword evidence="3" id="KW-0378">Hydrolase</keyword>
<dbReference type="GO" id="GO:0019239">
    <property type="term" value="F:deaminase activity"/>
    <property type="evidence" value="ECO:0007669"/>
    <property type="project" value="UniProtKB-ARBA"/>
</dbReference>
<dbReference type="AlphaFoldDB" id="A0A1D8IKF3"/>
<dbReference type="PANTHER" id="PTHR43794">
    <property type="entry name" value="AMINOHYDROLASE SSNA-RELATED"/>
    <property type="match status" value="1"/>
</dbReference>
<dbReference type="InterPro" id="IPR006680">
    <property type="entry name" value="Amidohydro-rel"/>
</dbReference>
<keyword evidence="2" id="KW-0479">Metal-binding</keyword>
<dbReference type="InterPro" id="IPR011059">
    <property type="entry name" value="Metal-dep_hydrolase_composite"/>
</dbReference>
<dbReference type="InterPro" id="IPR050287">
    <property type="entry name" value="MTA/SAH_deaminase"/>
</dbReference>
<comment type="similarity">
    <text evidence="1">Belongs to the metallo-dependent hydrolases superfamily. ATZ/TRZ family.</text>
</comment>
<accession>A0A1D8IKF3</accession>
<dbReference type="Proteomes" id="UP000095401">
    <property type="component" value="Chromosome"/>
</dbReference>
<evidence type="ECO:0000313" key="6">
    <source>
        <dbReference type="EMBL" id="AOU96942.1"/>
    </source>
</evidence>